<protein>
    <submittedName>
        <fullName evidence="3">Uncharacterized protein</fullName>
    </submittedName>
</protein>
<sequence>MIVMQGYTNGFPYMPGLIEPAVNVTYTSWITLFTIILIVMSMTGYVVLKLMDYWNEPRLNIQLPPPNDTQRLTLLAFLLAGIALGIQGLLGAYTMHLYADTIIIWHKPNTSITLQHQ</sequence>
<reference evidence="3" key="2">
    <citation type="submission" date="2020-09" db="EMBL/GenBank/DDBJ databases">
        <authorList>
            <person name="Sun Q."/>
            <person name="Ohkuma M."/>
        </authorList>
    </citation>
    <scope>NUCLEOTIDE SEQUENCE</scope>
    <source>
        <strain evidence="3">JCM 11219</strain>
    </source>
</reference>
<gene>
    <name evidence="3" type="ORF">GCM10007112_23470</name>
    <name evidence="2" type="ORF">Vsou_20250</name>
</gene>
<evidence type="ECO:0000313" key="3">
    <source>
        <dbReference type="EMBL" id="GGI85661.1"/>
    </source>
</evidence>
<reference evidence="3" key="1">
    <citation type="journal article" date="2014" name="Int. J. Syst. Evol. Microbiol.">
        <title>Complete genome sequence of Corynebacterium casei LMG S-19264T (=DSM 44701T), isolated from a smear-ripened cheese.</title>
        <authorList>
            <consortium name="US DOE Joint Genome Institute (JGI-PGF)"/>
            <person name="Walter F."/>
            <person name="Albersmeier A."/>
            <person name="Kalinowski J."/>
            <person name="Ruckert C."/>
        </authorList>
    </citation>
    <scope>NUCLEOTIDE SEQUENCE</scope>
    <source>
        <strain evidence="3">JCM 11219</strain>
    </source>
</reference>
<name>A0A830EMN4_9CREN</name>
<dbReference type="EMBL" id="BMNM01000013">
    <property type="protein sequence ID" value="GGI85661.1"/>
    <property type="molecule type" value="Genomic_DNA"/>
</dbReference>
<keyword evidence="1" id="KW-1133">Transmembrane helix</keyword>
<dbReference type="Proteomes" id="UP000657075">
    <property type="component" value="Unassembled WGS sequence"/>
</dbReference>
<evidence type="ECO:0000256" key="1">
    <source>
        <dbReference type="SAM" id="Phobius"/>
    </source>
</evidence>
<dbReference type="GeneID" id="76207565"/>
<organism evidence="3 4">
    <name type="scientific">Vulcanisaeta souniana JCM 11219</name>
    <dbReference type="NCBI Taxonomy" id="1293586"/>
    <lineage>
        <taxon>Archaea</taxon>
        <taxon>Thermoproteota</taxon>
        <taxon>Thermoprotei</taxon>
        <taxon>Thermoproteales</taxon>
        <taxon>Thermoproteaceae</taxon>
        <taxon>Vulcanisaeta</taxon>
    </lineage>
</organism>
<dbReference type="AlphaFoldDB" id="A0A830EMN4"/>
<reference evidence="5" key="3">
    <citation type="submission" date="2022-09" db="EMBL/GenBank/DDBJ databases">
        <title>Complete genome sequence of Vulcanisaeta souniana.</title>
        <authorList>
            <person name="Kato S."/>
            <person name="Itoh T."/>
            <person name="Ohkuma M."/>
        </authorList>
    </citation>
    <scope>NUCLEOTIDE SEQUENCE [LARGE SCALE GENOMIC DNA]</scope>
    <source>
        <strain evidence="5">JCM 11219</strain>
    </source>
</reference>
<keyword evidence="5" id="KW-1185">Reference proteome</keyword>
<feature type="transmembrane region" description="Helical" evidence="1">
    <location>
        <begin position="72"/>
        <end position="93"/>
    </location>
</feature>
<evidence type="ECO:0000313" key="5">
    <source>
        <dbReference type="Proteomes" id="UP001060771"/>
    </source>
</evidence>
<accession>A0A830EMN4</accession>
<evidence type="ECO:0000313" key="2">
    <source>
        <dbReference type="EMBL" id="BDR92932.1"/>
    </source>
</evidence>
<keyword evidence="1" id="KW-0472">Membrane</keyword>
<dbReference type="RefSeq" id="WP_229709947.1">
    <property type="nucleotide sequence ID" value="NZ_AP026830.1"/>
</dbReference>
<proteinExistence type="predicted"/>
<keyword evidence="1" id="KW-0812">Transmembrane</keyword>
<dbReference type="Proteomes" id="UP001060771">
    <property type="component" value="Chromosome"/>
</dbReference>
<dbReference type="EMBL" id="AP026830">
    <property type="protein sequence ID" value="BDR92932.1"/>
    <property type="molecule type" value="Genomic_DNA"/>
</dbReference>
<reference evidence="2" key="4">
    <citation type="journal article" date="2023" name="Microbiol. Resour. Announc.">
        <title>Complete Genome Sequence of Vulcanisaeta souniana Strain IC-059, a Hyperthermophilic Archaeon Isolated from Hot Spring Water in Japan.</title>
        <authorList>
            <person name="Kato S."/>
            <person name="Itoh T."/>
            <person name="Wu L."/>
            <person name="Ma J."/>
            <person name="Ohkuma M."/>
        </authorList>
    </citation>
    <scope>NUCLEOTIDE SEQUENCE</scope>
    <source>
        <strain evidence="2">JCM 11219</strain>
    </source>
</reference>
<evidence type="ECO:0000313" key="4">
    <source>
        <dbReference type="Proteomes" id="UP000657075"/>
    </source>
</evidence>
<feature type="transmembrane region" description="Helical" evidence="1">
    <location>
        <begin position="29"/>
        <end position="51"/>
    </location>
</feature>